<gene>
    <name evidence="2" type="ORF">ACFR9T_07710</name>
</gene>
<dbReference type="Pfam" id="PF04307">
    <property type="entry name" value="YdjM"/>
    <property type="match status" value="1"/>
</dbReference>
<keyword evidence="1" id="KW-0812">Transmembrane</keyword>
<organism evidence="2 3">
    <name type="scientific">Halorubrum laminariae</name>
    <dbReference type="NCBI Taxonomy" id="1433523"/>
    <lineage>
        <taxon>Archaea</taxon>
        <taxon>Methanobacteriati</taxon>
        <taxon>Methanobacteriota</taxon>
        <taxon>Stenosarchaea group</taxon>
        <taxon>Halobacteria</taxon>
        <taxon>Halobacteriales</taxon>
        <taxon>Haloferacaceae</taxon>
        <taxon>Halorubrum</taxon>
    </lineage>
</organism>
<feature type="transmembrane region" description="Helical" evidence="1">
    <location>
        <begin position="158"/>
        <end position="179"/>
    </location>
</feature>
<keyword evidence="2" id="KW-0378">Hydrolase</keyword>
<dbReference type="EMBL" id="JBHUDB010000003">
    <property type="protein sequence ID" value="MFD1570476.1"/>
    <property type="molecule type" value="Genomic_DNA"/>
</dbReference>
<evidence type="ECO:0000256" key="1">
    <source>
        <dbReference type="SAM" id="Phobius"/>
    </source>
</evidence>
<keyword evidence="3" id="KW-1185">Reference proteome</keyword>
<comment type="caution">
    <text evidence="2">The sequence shown here is derived from an EMBL/GenBank/DDBJ whole genome shotgun (WGS) entry which is preliminary data.</text>
</comment>
<keyword evidence="1" id="KW-1133">Transmembrane helix</keyword>
<dbReference type="AlphaFoldDB" id="A0ABD6C0Y6"/>
<evidence type="ECO:0000313" key="3">
    <source>
        <dbReference type="Proteomes" id="UP001597185"/>
    </source>
</evidence>
<name>A0ABD6C0Y6_9EURY</name>
<proteinExistence type="predicted"/>
<evidence type="ECO:0000313" key="2">
    <source>
        <dbReference type="EMBL" id="MFD1570476.1"/>
    </source>
</evidence>
<sequence length="190" mass="21084">MDPVTHGAVAYLLYVVYAAATSRRLPARWALVPLAVGSQFPDLIDKPLAYWGVLVYGRSLAHSVFSLVVVCGGLWWVMRSESVPLTDRVPDRLRRVTPAAFTIGYAAHLLGDAWQGLIRGDLVSVRFLAYPLFGVPRSPSDDIAPWVRVLEIYREPAAAVHLEIVVAALVVFVGLRLWAARRGQWPERGR</sequence>
<keyword evidence="1" id="KW-0472">Membrane</keyword>
<accession>A0ABD6C0Y6</accession>
<dbReference type="InterPro" id="IPR007404">
    <property type="entry name" value="YdjM-like"/>
</dbReference>
<reference evidence="2 3" key="1">
    <citation type="journal article" date="2019" name="Int. J. Syst. Evol. Microbiol.">
        <title>The Global Catalogue of Microorganisms (GCM) 10K type strain sequencing project: providing services to taxonomists for standard genome sequencing and annotation.</title>
        <authorList>
            <consortium name="The Broad Institute Genomics Platform"/>
            <consortium name="The Broad Institute Genome Sequencing Center for Infectious Disease"/>
            <person name="Wu L."/>
            <person name="Ma J."/>
        </authorList>
    </citation>
    <scope>NUCLEOTIDE SEQUENCE [LARGE SCALE GENOMIC DNA]</scope>
    <source>
        <strain evidence="2 3">CGMCC 1.12689</strain>
    </source>
</reference>
<dbReference type="Proteomes" id="UP001597185">
    <property type="component" value="Unassembled WGS sequence"/>
</dbReference>
<feature type="transmembrane region" description="Helical" evidence="1">
    <location>
        <begin position="60"/>
        <end position="78"/>
    </location>
</feature>
<dbReference type="GO" id="GO:0016787">
    <property type="term" value="F:hydrolase activity"/>
    <property type="evidence" value="ECO:0007669"/>
    <property type="project" value="UniProtKB-KW"/>
</dbReference>
<dbReference type="RefSeq" id="WP_256419298.1">
    <property type="nucleotide sequence ID" value="NZ_JANHDL010000014.1"/>
</dbReference>
<protein>
    <submittedName>
        <fullName evidence="2">Metal-dependent hydrolase</fullName>
    </submittedName>
</protein>